<accession>A0ABY6QYU1</accession>
<protein>
    <submittedName>
        <fullName evidence="3">VCBS repeat-containing protein</fullName>
    </submittedName>
</protein>
<dbReference type="Proteomes" id="UP001164506">
    <property type="component" value="Chromosome"/>
</dbReference>
<reference evidence="3" key="1">
    <citation type="submission" date="2021-09" db="EMBL/GenBank/DDBJ databases">
        <title>Complete genome sequence and metabolic characterization of Streptomyces tanashiensis DSM 731 the producer of antibacterial Kalafungin and diverse secondary metabolites.</title>
        <authorList>
            <person name="Abbasi M.N."/>
            <person name="Anwar M.N."/>
            <person name="Alam K."/>
            <person name="Shoaib M."/>
            <person name="Lin Z."/>
            <person name="Hayat M."/>
            <person name="Ali M.I."/>
            <person name="Malik H.M.T."/>
            <person name="Ahmed I."/>
            <person name="Li A."/>
            <person name="Hailong Wang H."/>
            <person name="Zhang Y."/>
        </authorList>
    </citation>
    <scope>NUCLEOTIDE SEQUENCE</scope>
    <source>
        <strain evidence="3">Kala</strain>
    </source>
</reference>
<dbReference type="SUPFAM" id="SSF69318">
    <property type="entry name" value="Integrin alpha N-terminal domain"/>
    <property type="match status" value="1"/>
</dbReference>
<dbReference type="InterPro" id="IPR028994">
    <property type="entry name" value="Integrin_alpha_N"/>
</dbReference>
<evidence type="ECO:0000256" key="1">
    <source>
        <dbReference type="ARBA" id="ARBA00022729"/>
    </source>
</evidence>
<evidence type="ECO:0000313" key="4">
    <source>
        <dbReference type="Proteomes" id="UP001164506"/>
    </source>
</evidence>
<dbReference type="InterPro" id="IPR013517">
    <property type="entry name" value="FG-GAP"/>
</dbReference>
<name>A0ABY6QYU1_9ACTN</name>
<evidence type="ECO:0000256" key="2">
    <source>
        <dbReference type="SAM" id="SignalP"/>
    </source>
</evidence>
<dbReference type="RefSeq" id="WP_267258982.1">
    <property type="nucleotide sequence ID" value="NZ_CP084204.1"/>
</dbReference>
<dbReference type="PROSITE" id="PS51318">
    <property type="entry name" value="TAT"/>
    <property type="match status" value="1"/>
</dbReference>
<keyword evidence="1 2" id="KW-0732">Signal</keyword>
<evidence type="ECO:0000313" key="3">
    <source>
        <dbReference type="EMBL" id="UZX22381.1"/>
    </source>
</evidence>
<feature type="chain" id="PRO_5046486970" evidence="2">
    <location>
        <begin position="35"/>
        <end position="753"/>
    </location>
</feature>
<organism evidence="3 4">
    <name type="scientific">Streptomyces tanashiensis</name>
    <dbReference type="NCBI Taxonomy" id="67367"/>
    <lineage>
        <taxon>Bacteria</taxon>
        <taxon>Bacillati</taxon>
        <taxon>Actinomycetota</taxon>
        <taxon>Actinomycetes</taxon>
        <taxon>Kitasatosporales</taxon>
        <taxon>Streptomycetaceae</taxon>
        <taxon>Streptomyces</taxon>
    </lineage>
</organism>
<dbReference type="EMBL" id="CP084204">
    <property type="protein sequence ID" value="UZX22381.1"/>
    <property type="molecule type" value="Genomic_DNA"/>
</dbReference>
<proteinExistence type="predicted"/>
<gene>
    <name evidence="3" type="ORF">LDH80_17305</name>
</gene>
<sequence>MSLNHIPRRRLTAAVTVVLALTAGAALTVTPATAAPTPVGASATAAAAAITVADDIHLVSAGSTGFLSRRSLNDYTTEYRWTSYADGTTKILDVRTHYAGGRSDYVVGRKEAQSGYTLYDMADPGAQPIGMTYGDSRYSLAGVSGQSLVMTAVDSSGALDAFLMSRASGWSTSPTTRDVPLPADARDVRVAATAADTVLIQYRQGTGAEAEYRLAAVELATGEIKETVQVGTKAPRSGVYLTADRFAWVENPTGTSAQLVTVPRGGGDRTTVPLGATTQGAGLDVALVGGWAVTAQPGGGSATDPSAQYPLTARSLSDPAGQVRLLDHVDSMATAPDGSVLVRGGSVASGEGVYRIAADATGTPVASLVATTGRPTQLAVTSTLVPGTVDLDAGGDRATLAWTLNRSNAQGTATLRHVATGMKAELAFSGYDGPVKATSTVTMNWGGLVARNTGDIGGFAPSGDYVWELRAKPLNGIGPDLVRTGTFKVLRKTGLHDHTDNGSADLLARDASGRLFRDDTVKTPSSSEVYSTGRTRIGTGWQIYNQLEAVGNIAGGAAADVVARDTSGVLWQYLGKGDGTFAARTKIGAGWNAYSRITGGSDLDGDGRSDLLATDTGGVLWFYKGTGKWDGAFAARVRVGAGWNAYNQITAVGNIAGSAHGDLVARDTAGVLWLYQGNGNGGFAARVKIGSGWGSFTSLVGVGDYDRDGLNDLYAVGASGSRLYSGTGSATGPFKPGVFTSVHSDAASFNSVF</sequence>
<dbReference type="InterPro" id="IPR006311">
    <property type="entry name" value="TAT_signal"/>
</dbReference>
<dbReference type="Pfam" id="PF13517">
    <property type="entry name" value="FG-GAP_3"/>
    <property type="match status" value="1"/>
</dbReference>
<keyword evidence="4" id="KW-1185">Reference proteome</keyword>
<dbReference type="GeneID" id="95601229"/>
<feature type="signal peptide" evidence="2">
    <location>
        <begin position="1"/>
        <end position="34"/>
    </location>
</feature>